<organism evidence="5 6">
    <name type="scientific">Faucicola atlantae</name>
    <dbReference type="NCBI Taxonomy" id="34059"/>
    <lineage>
        <taxon>Bacteria</taxon>
        <taxon>Pseudomonadati</taxon>
        <taxon>Pseudomonadota</taxon>
        <taxon>Gammaproteobacteria</taxon>
        <taxon>Moraxellales</taxon>
        <taxon>Moraxellaceae</taxon>
        <taxon>Faucicola</taxon>
    </lineage>
</organism>
<dbReference type="InterPro" id="IPR004482">
    <property type="entry name" value="Mg_chelat-rel"/>
</dbReference>
<dbReference type="NCBIfam" id="TIGR00368">
    <property type="entry name" value="YifB family Mg chelatase-like AAA ATPase"/>
    <property type="match status" value="1"/>
</dbReference>
<evidence type="ECO:0000313" key="6">
    <source>
        <dbReference type="Proteomes" id="UP000092616"/>
    </source>
</evidence>
<keyword evidence="5" id="KW-0645">Protease</keyword>
<dbReference type="InterPro" id="IPR003593">
    <property type="entry name" value="AAA+_ATPase"/>
</dbReference>
<comment type="caution">
    <text evidence="5">The sequence shown here is derived from an EMBL/GenBank/DDBJ whole genome shotgun (WGS) entry which is preliminary data.</text>
</comment>
<evidence type="ECO:0000313" key="5">
    <source>
        <dbReference type="EMBL" id="OBX75376.1"/>
    </source>
</evidence>
<dbReference type="InterPro" id="IPR001208">
    <property type="entry name" value="MCM_dom"/>
</dbReference>
<dbReference type="Pfam" id="PF01078">
    <property type="entry name" value="Mg_chelatase"/>
    <property type="match status" value="1"/>
</dbReference>
<dbReference type="InterPro" id="IPR000523">
    <property type="entry name" value="Mg_chelatse_chII-like_cat_dom"/>
</dbReference>
<evidence type="ECO:0000256" key="1">
    <source>
        <dbReference type="ARBA" id="ARBA00006354"/>
    </source>
</evidence>
<dbReference type="PANTHER" id="PTHR32039:SF7">
    <property type="entry name" value="COMPETENCE PROTEIN COMM"/>
    <property type="match status" value="1"/>
</dbReference>
<feature type="domain" description="AAA+ ATPase" evidence="4">
    <location>
        <begin position="213"/>
        <end position="392"/>
    </location>
</feature>
<evidence type="ECO:0000256" key="2">
    <source>
        <dbReference type="ARBA" id="ARBA00022741"/>
    </source>
</evidence>
<dbReference type="Gene3D" id="3.30.230.10">
    <property type="match status" value="1"/>
</dbReference>
<dbReference type="NCBIfam" id="NF007365">
    <property type="entry name" value="PRK09862.1"/>
    <property type="match status" value="1"/>
</dbReference>
<gene>
    <name evidence="5" type="ORF">A9306_02305</name>
</gene>
<reference evidence="5 6" key="1">
    <citation type="submission" date="2016-06" db="EMBL/GenBank/DDBJ databases">
        <title>Draft genome of Moraxella atlantae CCUG 59586.</title>
        <authorList>
            <person name="Salva-Serra F."/>
            <person name="Engstrom-Jakobsson H."/>
            <person name="Thorell K."/>
            <person name="Gonzales-Siles L."/>
            <person name="Karlsson R."/>
            <person name="Boulund F."/>
            <person name="Engstrand L."/>
            <person name="Kristiansson E."/>
            <person name="Moore E."/>
        </authorList>
    </citation>
    <scope>NUCLEOTIDE SEQUENCE [LARGE SCALE GENOMIC DNA]</scope>
    <source>
        <strain evidence="5 6">CCUG 59586</strain>
    </source>
</reference>
<dbReference type="Pfam" id="PF13541">
    <property type="entry name" value="ChlI"/>
    <property type="match status" value="1"/>
</dbReference>
<dbReference type="SMART" id="SM00382">
    <property type="entry name" value="AAA"/>
    <property type="match status" value="1"/>
</dbReference>
<dbReference type="RefSeq" id="WP_067338760.1">
    <property type="nucleotide sequence ID" value="NZ_LZNA01000070.1"/>
</dbReference>
<keyword evidence="2" id="KW-0547">Nucleotide-binding</keyword>
<accession>A0A1B8Q9D6</accession>
<dbReference type="Gene3D" id="3.40.50.300">
    <property type="entry name" value="P-loop containing nucleotide triphosphate hydrolases"/>
    <property type="match status" value="1"/>
</dbReference>
<dbReference type="SUPFAM" id="SSF52540">
    <property type="entry name" value="P-loop containing nucleoside triphosphate hydrolases"/>
    <property type="match status" value="1"/>
</dbReference>
<dbReference type="InterPro" id="IPR025158">
    <property type="entry name" value="Mg_chelat-rel_C"/>
</dbReference>
<dbReference type="Pfam" id="PF13335">
    <property type="entry name" value="Mg_chelatase_C"/>
    <property type="match status" value="1"/>
</dbReference>
<dbReference type="AlphaFoldDB" id="A0A1B8Q9D6"/>
<dbReference type="GO" id="GO:0008233">
    <property type="term" value="F:peptidase activity"/>
    <property type="evidence" value="ECO:0007669"/>
    <property type="project" value="UniProtKB-KW"/>
</dbReference>
<dbReference type="PANTHER" id="PTHR32039">
    <property type="entry name" value="MAGNESIUM-CHELATASE SUBUNIT CHLI"/>
    <property type="match status" value="1"/>
</dbReference>
<dbReference type="CDD" id="cd00009">
    <property type="entry name" value="AAA"/>
    <property type="match status" value="1"/>
</dbReference>
<dbReference type="Proteomes" id="UP000092616">
    <property type="component" value="Unassembled WGS sequence"/>
</dbReference>
<keyword evidence="5" id="KW-0378">Hydrolase</keyword>
<dbReference type="GO" id="GO:0005524">
    <property type="term" value="F:ATP binding"/>
    <property type="evidence" value="ECO:0007669"/>
    <property type="project" value="UniProtKB-KW"/>
</dbReference>
<dbReference type="InterPro" id="IPR014721">
    <property type="entry name" value="Ribsml_uS5_D2-typ_fold_subgr"/>
</dbReference>
<evidence type="ECO:0000259" key="4">
    <source>
        <dbReference type="SMART" id="SM00382"/>
    </source>
</evidence>
<dbReference type="InterPro" id="IPR020568">
    <property type="entry name" value="Ribosomal_Su5_D2-typ_SF"/>
</dbReference>
<comment type="similarity">
    <text evidence="1">Belongs to the Mg-chelatase subunits D/I family. ComM subfamily.</text>
</comment>
<sequence length="500" mass="53773">MSFAQVYTRSVVGLNAPSVMVEVHLSQGLPAVTIVGLPEAAVRESKDRVRSAIINAGFSFPNRRLTINLAPADLPKDGARLDLPIAIGILAASGQLDDSQLAGYELIGELALNGELRPVTGALAVARAIKSDNKQPRQLILPLANAQEAAQVDGVSVLPAEHLKTVCQHLQGDTPITPAVHRAHYQVNHYRVDLADVKGQQQARRALEIAAAGGHSLLFCGAPGTGKTLLASRLPTILPPLSDDEALEVASIYSIANADYAYGTRPFRQIHHTTSAVALVGGGSSPRPGEITLANQGVLFLDEIAEFDRKVLEVLRQPIESKKITISRANSQVDFPANFQLVAAMNPCPCGYYGDLSGRCQCRPEQIRRYQDKLSGPLLDRIDIHLTVPALPASDLQNAQPGEPSAHVRARVLAAYQRQQTRQGKPNSELTPNELDQFAGLGEAQARLLAMAQQRLNLSARGYHRVLRVARTIADLADSTAIDTPHLTEALGYRSQLANA</sequence>
<protein>
    <submittedName>
        <fullName evidence="5">ATP-dependent protease</fullName>
    </submittedName>
</protein>
<keyword evidence="6" id="KW-1185">Reference proteome</keyword>
<name>A0A1B8Q9D6_9GAMM</name>
<dbReference type="PRINTS" id="PR01657">
    <property type="entry name" value="MCMFAMILY"/>
</dbReference>
<dbReference type="EMBL" id="LZNA01000070">
    <property type="protein sequence ID" value="OBX75376.1"/>
    <property type="molecule type" value="Genomic_DNA"/>
</dbReference>
<dbReference type="GO" id="GO:0003677">
    <property type="term" value="F:DNA binding"/>
    <property type="evidence" value="ECO:0007669"/>
    <property type="project" value="InterPro"/>
</dbReference>
<proteinExistence type="inferred from homology"/>
<dbReference type="GO" id="GO:0006508">
    <property type="term" value="P:proteolysis"/>
    <property type="evidence" value="ECO:0007669"/>
    <property type="project" value="UniProtKB-KW"/>
</dbReference>
<keyword evidence="3" id="KW-0067">ATP-binding</keyword>
<dbReference type="InterPro" id="IPR045006">
    <property type="entry name" value="CHLI-like"/>
</dbReference>
<evidence type="ECO:0000256" key="3">
    <source>
        <dbReference type="ARBA" id="ARBA00022840"/>
    </source>
</evidence>
<dbReference type="InterPro" id="IPR027417">
    <property type="entry name" value="P-loop_NTPase"/>
</dbReference>
<dbReference type="SUPFAM" id="SSF54211">
    <property type="entry name" value="Ribosomal protein S5 domain 2-like"/>
    <property type="match status" value="1"/>
</dbReference>